<dbReference type="PRINTS" id="PR01249">
    <property type="entry name" value="RIBOSOMALL31"/>
</dbReference>
<evidence type="ECO:0000256" key="1">
    <source>
        <dbReference type="ARBA" id="ARBA00009296"/>
    </source>
</evidence>
<dbReference type="PANTHER" id="PTHR33280:SF1">
    <property type="entry name" value="LARGE RIBOSOMAL SUBUNIT PROTEIN BL31C"/>
    <property type="match status" value="1"/>
</dbReference>
<evidence type="ECO:0000256" key="5">
    <source>
        <dbReference type="ARBA" id="ARBA00022833"/>
    </source>
</evidence>
<dbReference type="HOGENOM" id="CLU_114306_4_2_7"/>
<comment type="cofactor">
    <cofactor evidence="10">
        <name>Zn(2+)</name>
        <dbReference type="ChEBI" id="CHEBI:29105"/>
    </cofactor>
    <text evidence="10">Binds 1 zinc ion per subunit.</text>
</comment>
<evidence type="ECO:0000256" key="6">
    <source>
        <dbReference type="ARBA" id="ARBA00022884"/>
    </source>
</evidence>
<evidence type="ECO:0000256" key="3">
    <source>
        <dbReference type="ARBA" id="ARBA00022723"/>
    </source>
</evidence>
<dbReference type="InterPro" id="IPR042105">
    <property type="entry name" value="Ribosomal_bL31_sf"/>
</dbReference>
<dbReference type="InterPro" id="IPR027491">
    <property type="entry name" value="Ribosomal_bL31_A"/>
</dbReference>
<keyword evidence="8 10" id="KW-0687">Ribonucleoprotein</keyword>
<feature type="binding site" evidence="10">
    <location>
        <position position="16"/>
    </location>
    <ligand>
        <name>Zn(2+)</name>
        <dbReference type="ChEBI" id="CHEBI:29105"/>
    </ligand>
</feature>
<dbReference type="GO" id="GO:0006412">
    <property type="term" value="P:translation"/>
    <property type="evidence" value="ECO:0007669"/>
    <property type="project" value="UniProtKB-UniRule"/>
</dbReference>
<evidence type="ECO:0000256" key="9">
    <source>
        <dbReference type="ARBA" id="ARBA00035687"/>
    </source>
</evidence>
<dbReference type="STRING" id="1121448.DGI_1755"/>
<dbReference type="GO" id="GO:0003735">
    <property type="term" value="F:structural constituent of ribosome"/>
    <property type="evidence" value="ECO:0007669"/>
    <property type="project" value="InterPro"/>
</dbReference>
<dbReference type="AlphaFoldDB" id="T2GBT3"/>
<dbReference type="GO" id="GO:0046872">
    <property type="term" value="F:metal ion binding"/>
    <property type="evidence" value="ECO:0007669"/>
    <property type="project" value="UniProtKB-KW"/>
</dbReference>
<dbReference type="PATRIC" id="fig|1121448.10.peg.1738"/>
<protein>
    <recommendedName>
        <fullName evidence="9 10">Large ribosomal subunit protein bL31</fullName>
    </recommendedName>
</protein>
<dbReference type="PANTHER" id="PTHR33280">
    <property type="entry name" value="50S RIBOSOMAL PROTEIN L31, CHLOROPLASTIC"/>
    <property type="match status" value="1"/>
</dbReference>
<dbReference type="EMBL" id="CP006585">
    <property type="protein sequence ID" value="AGW13566.1"/>
    <property type="molecule type" value="Genomic_DNA"/>
</dbReference>
<dbReference type="OrthoDB" id="9803251at2"/>
<keyword evidence="4 10" id="KW-0699">rRNA-binding</keyword>
<keyword evidence="7 10" id="KW-0689">Ribosomal protein</keyword>
<evidence type="ECO:0000256" key="7">
    <source>
        <dbReference type="ARBA" id="ARBA00022980"/>
    </source>
</evidence>
<name>T2GBT3_MEGG1</name>
<evidence type="ECO:0000313" key="11">
    <source>
        <dbReference type="EMBL" id="AGW13566.1"/>
    </source>
</evidence>
<dbReference type="eggNOG" id="COG0254">
    <property type="taxonomic scope" value="Bacteria"/>
</dbReference>
<keyword evidence="12" id="KW-1185">Reference proteome</keyword>
<dbReference type="NCBIfam" id="TIGR00105">
    <property type="entry name" value="L31"/>
    <property type="match status" value="1"/>
</dbReference>
<reference evidence="11 12" key="1">
    <citation type="journal article" date="2013" name="J. Bacteriol.">
        <title>Roles of HynAB and Ech, the only two hydrogenases found in the model sulfate reducer Desulfovibrio gigas.</title>
        <authorList>
            <person name="Morais-Silva F.O."/>
            <person name="Santos C.I."/>
            <person name="Rodrigues R."/>
            <person name="Pereira I.A."/>
            <person name="Rodrigues-Pousada C."/>
        </authorList>
    </citation>
    <scope>NUCLEOTIDE SEQUENCE [LARGE SCALE GENOMIC DNA]</scope>
    <source>
        <strain evidence="12">ATCC 19364 / DSM 1382 / NCIMB 9332 / VKM B-1759</strain>
    </source>
</reference>
<keyword evidence="6 10" id="KW-0694">RNA-binding</keyword>
<organism evidence="11 12">
    <name type="scientific">Megalodesulfovibrio gigas (strain ATCC 19364 / DSM 1382 / NCIMB 9332 / VKM B-1759)</name>
    <name type="common">Desulfovibrio gigas</name>
    <dbReference type="NCBI Taxonomy" id="1121448"/>
    <lineage>
        <taxon>Bacteria</taxon>
        <taxon>Pseudomonadati</taxon>
        <taxon>Thermodesulfobacteriota</taxon>
        <taxon>Desulfovibrionia</taxon>
        <taxon>Desulfovibrionales</taxon>
        <taxon>Desulfovibrionaceae</taxon>
        <taxon>Megalodesulfovibrio</taxon>
    </lineage>
</organism>
<proteinExistence type="inferred from homology"/>
<comment type="function">
    <text evidence="10">Binds the 23S rRNA.</text>
</comment>
<reference evidence="12" key="2">
    <citation type="submission" date="2013-07" db="EMBL/GenBank/DDBJ databases">
        <authorList>
            <person name="Morais-Silva F.O."/>
            <person name="Rezende A.M."/>
            <person name="Pimentel C."/>
            <person name="Resende D.M."/>
            <person name="Santos C.I."/>
            <person name="Clemente C."/>
            <person name="de Oliveira L.M."/>
            <person name="da Silva S.M."/>
            <person name="Costa D.A."/>
            <person name="Varela-Raposo A."/>
            <person name="Horacio E.C.A."/>
            <person name="Matos M."/>
            <person name="Flores O."/>
            <person name="Ruiz J.C."/>
            <person name="Rodrigues-Pousada C."/>
        </authorList>
    </citation>
    <scope>NUCLEOTIDE SEQUENCE [LARGE SCALE GENOMIC DNA]</scope>
    <source>
        <strain evidence="12">ATCC 19364 / DSM 1382 / NCIMB 9332 / VKM B-1759</strain>
    </source>
</reference>
<feature type="binding site" evidence="10">
    <location>
        <position position="18"/>
    </location>
    <ligand>
        <name>Zn(2+)</name>
        <dbReference type="ChEBI" id="CHEBI:29105"/>
    </ligand>
</feature>
<dbReference type="RefSeq" id="WP_021760437.1">
    <property type="nucleotide sequence ID" value="NC_022444.1"/>
</dbReference>
<evidence type="ECO:0000256" key="4">
    <source>
        <dbReference type="ARBA" id="ARBA00022730"/>
    </source>
</evidence>
<dbReference type="InterPro" id="IPR034704">
    <property type="entry name" value="Ribosomal_bL28/bL31-like_sf"/>
</dbReference>
<comment type="similarity">
    <text evidence="1 10">Belongs to the bacterial ribosomal protein bL31 family. Type A subfamily.</text>
</comment>
<evidence type="ECO:0000256" key="10">
    <source>
        <dbReference type="HAMAP-Rule" id="MF_00501"/>
    </source>
</evidence>
<comment type="subunit">
    <text evidence="2 10">Part of the 50S ribosomal subunit.</text>
</comment>
<dbReference type="SUPFAM" id="SSF143800">
    <property type="entry name" value="L28p-like"/>
    <property type="match status" value="1"/>
</dbReference>
<dbReference type="HAMAP" id="MF_00501">
    <property type="entry name" value="Ribosomal_bL31_1"/>
    <property type="match status" value="1"/>
</dbReference>
<evidence type="ECO:0000256" key="8">
    <source>
        <dbReference type="ARBA" id="ARBA00023274"/>
    </source>
</evidence>
<dbReference type="GO" id="GO:0005840">
    <property type="term" value="C:ribosome"/>
    <property type="evidence" value="ECO:0007669"/>
    <property type="project" value="UniProtKB-KW"/>
</dbReference>
<dbReference type="Proteomes" id="UP000016587">
    <property type="component" value="Chromosome"/>
</dbReference>
<keyword evidence="5 10" id="KW-0862">Zinc</keyword>
<feature type="binding site" evidence="10">
    <location>
        <position position="40"/>
    </location>
    <ligand>
        <name>Zn(2+)</name>
        <dbReference type="ChEBI" id="CHEBI:29105"/>
    </ligand>
</feature>
<dbReference type="PROSITE" id="PS01143">
    <property type="entry name" value="RIBOSOMAL_L31"/>
    <property type="match status" value="1"/>
</dbReference>
<keyword evidence="3 10" id="KW-0479">Metal-binding</keyword>
<dbReference type="GO" id="GO:0019843">
    <property type="term" value="F:rRNA binding"/>
    <property type="evidence" value="ECO:0007669"/>
    <property type="project" value="UniProtKB-KW"/>
</dbReference>
<accession>T2GBT3</accession>
<dbReference type="Gene3D" id="4.10.830.30">
    <property type="entry name" value="Ribosomal protein L31"/>
    <property type="match status" value="1"/>
</dbReference>
<dbReference type="KEGG" id="dgg:DGI_1755"/>
<dbReference type="GO" id="GO:1990904">
    <property type="term" value="C:ribonucleoprotein complex"/>
    <property type="evidence" value="ECO:0007669"/>
    <property type="project" value="UniProtKB-KW"/>
</dbReference>
<feature type="binding site" evidence="10">
    <location>
        <position position="37"/>
    </location>
    <ligand>
        <name>Zn(2+)</name>
        <dbReference type="ChEBI" id="CHEBI:29105"/>
    </ligand>
</feature>
<evidence type="ECO:0000313" key="12">
    <source>
        <dbReference type="Proteomes" id="UP000016587"/>
    </source>
</evidence>
<dbReference type="Pfam" id="PF01197">
    <property type="entry name" value="Ribosomal_L31"/>
    <property type="match status" value="1"/>
</dbReference>
<dbReference type="InterPro" id="IPR002150">
    <property type="entry name" value="Ribosomal_bL31"/>
</dbReference>
<evidence type="ECO:0000256" key="2">
    <source>
        <dbReference type="ARBA" id="ARBA00011838"/>
    </source>
</evidence>
<dbReference type="NCBIfam" id="NF000612">
    <property type="entry name" value="PRK00019.1"/>
    <property type="match status" value="1"/>
</dbReference>
<gene>
    <name evidence="10" type="primary">rpmE</name>
    <name evidence="11" type="ORF">DGI_1755</name>
</gene>
<sequence length="81" mass="9017">MKKEGHPKTFEATIRCACGYEIKAISTKGPEVPVEICSACHPFYTGKQRFVDTAGRIDRFRKKYANLDAAKAAKAPKQGKR</sequence>